<evidence type="ECO:0000313" key="1">
    <source>
        <dbReference type="EMBL" id="MBB6069278.1"/>
    </source>
</evidence>
<proteinExistence type="predicted"/>
<accession>A0A841GUV3</accession>
<protein>
    <recommendedName>
        <fullName evidence="3">Addiction module toxin RelE</fullName>
    </recommendedName>
</protein>
<dbReference type="AlphaFoldDB" id="A0A841GUV3"/>
<dbReference type="InterPro" id="IPR009241">
    <property type="entry name" value="HigB-like"/>
</dbReference>
<reference evidence="1 2" key="1">
    <citation type="submission" date="2020-08" db="EMBL/GenBank/DDBJ databases">
        <title>Genomic Encyclopedia of Type Strains, Phase IV (KMG-IV): sequencing the most valuable type-strain genomes for metagenomic binning, comparative biology and taxonomic classification.</title>
        <authorList>
            <person name="Goeker M."/>
        </authorList>
    </citation>
    <scope>NUCLEOTIDE SEQUENCE [LARGE SCALE GENOMIC DNA]</scope>
    <source>
        <strain evidence="1 2">DSM 29007</strain>
    </source>
</reference>
<dbReference type="Pfam" id="PF05973">
    <property type="entry name" value="Gp49"/>
    <property type="match status" value="1"/>
</dbReference>
<gene>
    <name evidence="1" type="ORF">HNQ61_000893</name>
</gene>
<sequence>MTEYAVEVMMAEFEVEYTDVYDAWWDGLSKSEREAVSGSVGLLMQRGPHLPFPHSSGVYGSRYSHMRELRVQHRGRPYRVLYAFDPRRIAILLIGGDKTGDGRWYDRFLPVADALYDQHLFSIRAADAARQP</sequence>
<organism evidence="1 2">
    <name type="scientific">Longimicrobium terrae</name>
    <dbReference type="NCBI Taxonomy" id="1639882"/>
    <lineage>
        <taxon>Bacteria</taxon>
        <taxon>Pseudomonadati</taxon>
        <taxon>Gemmatimonadota</taxon>
        <taxon>Longimicrobiia</taxon>
        <taxon>Longimicrobiales</taxon>
        <taxon>Longimicrobiaceae</taxon>
        <taxon>Longimicrobium</taxon>
    </lineage>
</organism>
<dbReference type="Proteomes" id="UP000582837">
    <property type="component" value="Unassembled WGS sequence"/>
</dbReference>
<evidence type="ECO:0000313" key="2">
    <source>
        <dbReference type="Proteomes" id="UP000582837"/>
    </source>
</evidence>
<keyword evidence="2" id="KW-1185">Reference proteome</keyword>
<name>A0A841GUV3_9BACT</name>
<evidence type="ECO:0008006" key="3">
    <source>
        <dbReference type="Google" id="ProtNLM"/>
    </source>
</evidence>
<dbReference type="EMBL" id="JACHIA010000002">
    <property type="protein sequence ID" value="MBB6069278.1"/>
    <property type="molecule type" value="Genomic_DNA"/>
</dbReference>
<comment type="caution">
    <text evidence="1">The sequence shown here is derived from an EMBL/GenBank/DDBJ whole genome shotgun (WGS) entry which is preliminary data.</text>
</comment>